<dbReference type="InterPro" id="IPR032816">
    <property type="entry name" value="VTT_dom"/>
</dbReference>
<comment type="similarity">
    <text evidence="2 7">Belongs to the DedA family.</text>
</comment>
<evidence type="ECO:0000256" key="7">
    <source>
        <dbReference type="RuleBase" id="RU367016"/>
    </source>
</evidence>
<evidence type="ECO:0000256" key="3">
    <source>
        <dbReference type="ARBA" id="ARBA00022475"/>
    </source>
</evidence>
<protein>
    <submittedName>
        <fullName evidence="9">Membrane protein</fullName>
    </submittedName>
</protein>
<comment type="caution">
    <text evidence="9">The sequence shown here is derived from an EMBL/GenBank/DDBJ whole genome shotgun (WGS) entry which is preliminary data.</text>
</comment>
<evidence type="ECO:0000313" key="9">
    <source>
        <dbReference type="EMBL" id="GGK01561.1"/>
    </source>
</evidence>
<evidence type="ECO:0000256" key="1">
    <source>
        <dbReference type="ARBA" id="ARBA00004651"/>
    </source>
</evidence>
<dbReference type="EMBL" id="BMOF01000027">
    <property type="protein sequence ID" value="GGK01561.1"/>
    <property type="molecule type" value="Genomic_DNA"/>
</dbReference>
<dbReference type="Proteomes" id="UP000637720">
    <property type="component" value="Unassembled WGS sequence"/>
</dbReference>
<feature type="transmembrane region" description="Helical" evidence="7">
    <location>
        <begin position="49"/>
        <end position="76"/>
    </location>
</feature>
<dbReference type="RefSeq" id="WP_229725769.1">
    <property type="nucleotide sequence ID" value="NZ_BMOF01000027.1"/>
</dbReference>
<gene>
    <name evidence="9" type="ORF">GCM10007043_14480</name>
</gene>
<keyword evidence="4 7" id="KW-0812">Transmembrane</keyword>
<evidence type="ECO:0000313" key="10">
    <source>
        <dbReference type="Proteomes" id="UP000637720"/>
    </source>
</evidence>
<evidence type="ECO:0000256" key="2">
    <source>
        <dbReference type="ARBA" id="ARBA00010792"/>
    </source>
</evidence>
<dbReference type="Pfam" id="PF09335">
    <property type="entry name" value="VTT_dom"/>
    <property type="match status" value="1"/>
</dbReference>
<dbReference type="PANTHER" id="PTHR30353:SF0">
    <property type="entry name" value="TRANSMEMBRANE PROTEIN"/>
    <property type="match status" value="1"/>
</dbReference>
<feature type="transmembrane region" description="Helical" evidence="7">
    <location>
        <begin position="180"/>
        <end position="201"/>
    </location>
</feature>
<dbReference type="PANTHER" id="PTHR30353">
    <property type="entry name" value="INNER MEMBRANE PROTEIN DEDA-RELATED"/>
    <property type="match status" value="1"/>
</dbReference>
<dbReference type="AlphaFoldDB" id="A0A8J3B7L3"/>
<feature type="domain" description="VTT" evidence="8">
    <location>
        <begin position="43"/>
        <end position="168"/>
    </location>
</feature>
<feature type="transmembrane region" description="Helical" evidence="7">
    <location>
        <begin position="21"/>
        <end position="43"/>
    </location>
</feature>
<evidence type="ECO:0000256" key="4">
    <source>
        <dbReference type="ARBA" id="ARBA00022692"/>
    </source>
</evidence>
<reference evidence="9" key="2">
    <citation type="submission" date="2020-09" db="EMBL/GenBank/DDBJ databases">
        <authorList>
            <person name="Sun Q."/>
            <person name="Ohkuma M."/>
        </authorList>
    </citation>
    <scope>NUCLEOTIDE SEQUENCE</scope>
    <source>
        <strain evidence="9">JCM 14719</strain>
    </source>
</reference>
<feature type="transmembrane region" description="Helical" evidence="7">
    <location>
        <begin position="148"/>
        <end position="168"/>
    </location>
</feature>
<evidence type="ECO:0000256" key="6">
    <source>
        <dbReference type="ARBA" id="ARBA00023136"/>
    </source>
</evidence>
<keyword evidence="3 7" id="KW-1003">Cell membrane</keyword>
<sequence length="207" mass="22955">MIEALVDLMHQLYDVKSLIQWGGLALICLILFVETGLFIGFFLPGDSLLVTAGIFAAAGHLDLGALLVFGSLCAIVGDQVGYSIGRATGQALFRREDSRFFKRRHLERAKAFYEKHGAKTIVLARFVPVVRTFAPAVAGAAAMNYRRFVFYNIFGGLLWVWSMVLAGYTLGSAVPNIDQYIHYVIAVVIVLSLIPGVWEWWKARTQP</sequence>
<keyword evidence="6 7" id="KW-0472">Membrane</keyword>
<comment type="subcellular location">
    <subcellularLocation>
        <location evidence="1 7">Cell membrane</location>
        <topology evidence="1 7">Multi-pass membrane protein</topology>
    </subcellularLocation>
</comment>
<proteinExistence type="inferred from homology"/>
<organism evidence="9 10">
    <name type="scientific">Calditerricola satsumensis</name>
    <dbReference type="NCBI Taxonomy" id="373054"/>
    <lineage>
        <taxon>Bacteria</taxon>
        <taxon>Bacillati</taxon>
        <taxon>Bacillota</taxon>
        <taxon>Bacilli</taxon>
        <taxon>Bacillales</taxon>
        <taxon>Bacillaceae</taxon>
        <taxon>Calditerricola</taxon>
    </lineage>
</organism>
<evidence type="ECO:0000259" key="8">
    <source>
        <dbReference type="Pfam" id="PF09335"/>
    </source>
</evidence>
<reference evidence="9" key="1">
    <citation type="journal article" date="2014" name="Int. J. Syst. Evol. Microbiol.">
        <title>Complete genome sequence of Corynebacterium casei LMG S-19264T (=DSM 44701T), isolated from a smear-ripened cheese.</title>
        <authorList>
            <consortium name="US DOE Joint Genome Institute (JGI-PGF)"/>
            <person name="Walter F."/>
            <person name="Albersmeier A."/>
            <person name="Kalinowski J."/>
            <person name="Ruckert C."/>
        </authorList>
    </citation>
    <scope>NUCLEOTIDE SEQUENCE</scope>
    <source>
        <strain evidence="9">JCM 14719</strain>
    </source>
</reference>
<dbReference type="GO" id="GO:0005886">
    <property type="term" value="C:plasma membrane"/>
    <property type="evidence" value="ECO:0007669"/>
    <property type="project" value="UniProtKB-SubCell"/>
</dbReference>
<keyword evidence="10" id="KW-1185">Reference proteome</keyword>
<keyword evidence="5 7" id="KW-1133">Transmembrane helix</keyword>
<evidence type="ECO:0000256" key="5">
    <source>
        <dbReference type="ARBA" id="ARBA00022989"/>
    </source>
</evidence>
<dbReference type="InterPro" id="IPR032818">
    <property type="entry name" value="DedA-like"/>
</dbReference>
<accession>A0A8J3B7L3</accession>
<name>A0A8J3B7L3_9BACI</name>